<accession>A0A1I4C398</accession>
<dbReference type="GO" id="GO:0003841">
    <property type="term" value="F:1-acylglycerol-3-phosphate O-acyltransferase activity"/>
    <property type="evidence" value="ECO:0007669"/>
    <property type="project" value="TreeGrafter"/>
</dbReference>
<reference evidence="7" key="1">
    <citation type="submission" date="2016-10" db="EMBL/GenBank/DDBJ databases">
        <authorList>
            <person name="Varghese N."/>
            <person name="Submissions S."/>
        </authorList>
    </citation>
    <scope>NUCLEOTIDE SEQUENCE [LARGE SCALE GENOMIC DNA]</scope>
    <source>
        <strain evidence="7">MO64</strain>
    </source>
</reference>
<keyword evidence="4" id="KW-1133">Transmembrane helix</keyword>
<evidence type="ECO:0000256" key="1">
    <source>
        <dbReference type="ARBA" id="ARBA00005189"/>
    </source>
</evidence>
<proteinExistence type="predicted"/>
<dbReference type="InterPro" id="IPR002123">
    <property type="entry name" value="Plipid/glycerol_acylTrfase"/>
</dbReference>
<evidence type="ECO:0000313" key="6">
    <source>
        <dbReference type="EMBL" id="SFK75548.1"/>
    </source>
</evidence>
<dbReference type="Proteomes" id="UP000198725">
    <property type="component" value="Unassembled WGS sequence"/>
</dbReference>
<feature type="domain" description="Phospholipid/glycerol acyltransferase" evidence="5">
    <location>
        <begin position="99"/>
        <end position="207"/>
    </location>
</feature>
<dbReference type="CDD" id="cd07989">
    <property type="entry name" value="LPLAT_AGPAT-like"/>
    <property type="match status" value="1"/>
</dbReference>
<evidence type="ECO:0000313" key="7">
    <source>
        <dbReference type="Proteomes" id="UP000198725"/>
    </source>
</evidence>
<dbReference type="PANTHER" id="PTHR10434">
    <property type="entry name" value="1-ACYL-SN-GLYCEROL-3-PHOSPHATE ACYLTRANSFERASE"/>
    <property type="match status" value="1"/>
</dbReference>
<dbReference type="EMBL" id="FOSR01000006">
    <property type="protein sequence ID" value="SFK75548.1"/>
    <property type="molecule type" value="Genomic_DNA"/>
</dbReference>
<dbReference type="PANTHER" id="PTHR10434:SF66">
    <property type="entry name" value="PHOSPHOLIPID_GLYCEROL ACYLTRANSFERASE DOMAIN-CONTAINING PROTEIN"/>
    <property type="match status" value="1"/>
</dbReference>
<evidence type="ECO:0000256" key="3">
    <source>
        <dbReference type="ARBA" id="ARBA00023315"/>
    </source>
</evidence>
<evidence type="ECO:0000259" key="5">
    <source>
        <dbReference type="SMART" id="SM00563"/>
    </source>
</evidence>
<sequence length="268" mass="29573">MESTPLELATQPLNRRTDAWAVRLVATGASFVLFGLGGLLLWIFLLPVLACLPGGVMARRRRARAAISRAFRLHAWFMRRSGVLTLHIDGVQRLGQPGQMIVANHPSLIDVVFLIGQLRDTNCIVKAGLFRNPCMRGPVRAAQYISNDGSMTMLERAADVLREGQSLLVFPEGTRTTPGCAPVFHRGAAAIALRGARCVTPVFITVEPTTLTKAEPWYRIPDRRVQVRLRVGADIDPADFNTNAPLPVASRRLNDHLHQLFLRELATS</sequence>
<comment type="pathway">
    <text evidence="1">Lipid metabolism.</text>
</comment>
<evidence type="ECO:0000256" key="4">
    <source>
        <dbReference type="SAM" id="Phobius"/>
    </source>
</evidence>
<feature type="transmembrane region" description="Helical" evidence="4">
    <location>
        <begin position="20"/>
        <end position="52"/>
    </location>
</feature>
<keyword evidence="4" id="KW-0812">Transmembrane</keyword>
<keyword evidence="3 6" id="KW-0012">Acyltransferase</keyword>
<keyword evidence="2 6" id="KW-0808">Transferase</keyword>
<protein>
    <submittedName>
        <fullName evidence="6">1-acyl-sn-glycerol-3-phosphate acyltransferases</fullName>
    </submittedName>
</protein>
<organism evidence="6 7">
    <name type="scientific">Rhodanobacter glycinis</name>
    <dbReference type="NCBI Taxonomy" id="582702"/>
    <lineage>
        <taxon>Bacteria</taxon>
        <taxon>Pseudomonadati</taxon>
        <taxon>Pseudomonadota</taxon>
        <taxon>Gammaproteobacteria</taxon>
        <taxon>Lysobacterales</taxon>
        <taxon>Rhodanobacteraceae</taxon>
        <taxon>Rhodanobacter</taxon>
    </lineage>
</organism>
<dbReference type="RefSeq" id="WP_217638564.1">
    <property type="nucleotide sequence ID" value="NZ_FOSR01000006.1"/>
</dbReference>
<keyword evidence="7" id="KW-1185">Reference proteome</keyword>
<dbReference type="GO" id="GO:0006654">
    <property type="term" value="P:phosphatidic acid biosynthetic process"/>
    <property type="evidence" value="ECO:0007669"/>
    <property type="project" value="TreeGrafter"/>
</dbReference>
<dbReference type="SMART" id="SM00563">
    <property type="entry name" value="PlsC"/>
    <property type="match status" value="1"/>
</dbReference>
<gene>
    <name evidence="6" type="ORF">SAMN05192579_10689</name>
</gene>
<name>A0A1I4C398_9GAMM</name>
<dbReference type="AlphaFoldDB" id="A0A1I4C398"/>
<evidence type="ECO:0000256" key="2">
    <source>
        <dbReference type="ARBA" id="ARBA00022679"/>
    </source>
</evidence>
<dbReference type="Pfam" id="PF01553">
    <property type="entry name" value="Acyltransferase"/>
    <property type="match status" value="1"/>
</dbReference>
<keyword evidence="4" id="KW-0472">Membrane</keyword>
<dbReference type="SUPFAM" id="SSF69593">
    <property type="entry name" value="Glycerol-3-phosphate (1)-acyltransferase"/>
    <property type="match status" value="1"/>
</dbReference>